<accession>A0ABD0Y5M4</accession>
<proteinExistence type="predicted"/>
<evidence type="ECO:0000313" key="3">
    <source>
        <dbReference type="Proteomes" id="UP001558652"/>
    </source>
</evidence>
<organism evidence="2 3">
    <name type="scientific">Ranatra chinensis</name>
    <dbReference type="NCBI Taxonomy" id="642074"/>
    <lineage>
        <taxon>Eukaryota</taxon>
        <taxon>Metazoa</taxon>
        <taxon>Ecdysozoa</taxon>
        <taxon>Arthropoda</taxon>
        <taxon>Hexapoda</taxon>
        <taxon>Insecta</taxon>
        <taxon>Pterygota</taxon>
        <taxon>Neoptera</taxon>
        <taxon>Paraneoptera</taxon>
        <taxon>Hemiptera</taxon>
        <taxon>Heteroptera</taxon>
        <taxon>Panheteroptera</taxon>
        <taxon>Nepomorpha</taxon>
        <taxon>Nepidae</taxon>
        <taxon>Ranatrinae</taxon>
        <taxon>Ranatra</taxon>
    </lineage>
</organism>
<dbReference type="InterPro" id="IPR036846">
    <property type="entry name" value="GM2-AP_sf"/>
</dbReference>
<sequence>MAKTYVPELIRTFGETNGIPPPYCPIPEWRGLKDIVNTDGIYIQLHQIGPMFSTMDFDRQMVHIWFSYLALWFILFARPSSAGVLQEITITAKEIADCEDRGTREISIVGNKIRKVNRTTHLYSARFVLTRELNDSVKVTGLVGTFGNGGWKTTTSGLDLGLFCSMVKLYAPQLLKNFGEFNGIPAPYCPMPAGNYTVEGVNARQKVYLPFVPPDLYRIDFVYTDTRTGKRLGCKRALLDVPPRKFARQSGFLTWFFYVALWFILLARPSSAGVLGETVITTTEIADCDDRGTNEVAIIGNRIRKINRTTHLYSAKFIIPKGINNNYMVTLLVASFGNGGWKRSTTGLDLGRFCGMVKTYAPNIIKEFGETNGVPSPYCPVPPGNYTVTDMSTKLKVNLPFVPANLYRMDFVFSRAGIRVGCKRFTFNIPHRRVHQAESPVVAGVGEHEVQSEAAVGGEGDVHFEVGVHVGHRVVALRTERGCGEASTEIGGIGRPSRVKIKSPRLVILTVITTSGHRLH</sequence>
<dbReference type="Gene3D" id="2.70.220.10">
    <property type="entry name" value="Ganglioside GM2 activator"/>
    <property type="match status" value="1"/>
</dbReference>
<dbReference type="PANTHER" id="PTHR21112">
    <property type="entry name" value="CHEMOSENSORY PROTEIN A 29A-RELATED"/>
    <property type="match status" value="1"/>
</dbReference>
<evidence type="ECO:0008006" key="4">
    <source>
        <dbReference type="Google" id="ProtNLM"/>
    </source>
</evidence>
<evidence type="ECO:0000256" key="1">
    <source>
        <dbReference type="ARBA" id="ARBA00022729"/>
    </source>
</evidence>
<protein>
    <recommendedName>
        <fullName evidence="4">MD-2-related lipid-recognition domain-containing protein</fullName>
    </recommendedName>
</protein>
<dbReference type="PANTHER" id="PTHR21112:SF0">
    <property type="entry name" value="CHEMOSENSORY PROTEIN A 29A-RELATED"/>
    <property type="match status" value="1"/>
</dbReference>
<reference evidence="2 3" key="1">
    <citation type="submission" date="2024-07" db="EMBL/GenBank/DDBJ databases">
        <title>Chromosome-level genome assembly of the water stick insect Ranatra chinensis (Heteroptera: Nepidae).</title>
        <authorList>
            <person name="Liu X."/>
        </authorList>
    </citation>
    <scope>NUCLEOTIDE SEQUENCE [LARGE SCALE GENOMIC DNA]</scope>
    <source>
        <strain evidence="2">Cailab_2021Rc</strain>
        <tissue evidence="2">Muscle</tissue>
    </source>
</reference>
<keyword evidence="1" id="KW-0732">Signal</keyword>
<evidence type="ECO:0000313" key="2">
    <source>
        <dbReference type="EMBL" id="KAL1122720.1"/>
    </source>
</evidence>
<dbReference type="AlphaFoldDB" id="A0ABD0Y5M4"/>
<keyword evidence="3" id="KW-1185">Reference proteome</keyword>
<gene>
    <name evidence="2" type="ORF">AAG570_003047</name>
</gene>
<name>A0ABD0Y5M4_9HEMI</name>
<comment type="caution">
    <text evidence="2">The sequence shown here is derived from an EMBL/GenBank/DDBJ whole genome shotgun (WGS) entry which is preliminary data.</text>
</comment>
<dbReference type="EMBL" id="JBFDAA010000013">
    <property type="protein sequence ID" value="KAL1122720.1"/>
    <property type="molecule type" value="Genomic_DNA"/>
</dbReference>
<dbReference type="Proteomes" id="UP001558652">
    <property type="component" value="Unassembled WGS sequence"/>
</dbReference>